<organism evidence="4 5">
    <name type="scientific">Parahaliea mediterranea</name>
    <dbReference type="NCBI Taxonomy" id="651086"/>
    <lineage>
        <taxon>Bacteria</taxon>
        <taxon>Pseudomonadati</taxon>
        <taxon>Pseudomonadota</taxon>
        <taxon>Gammaproteobacteria</taxon>
        <taxon>Cellvibrionales</taxon>
        <taxon>Halieaceae</taxon>
        <taxon>Parahaliea</taxon>
    </lineage>
</organism>
<keyword evidence="2" id="KW-0560">Oxidoreductase</keyword>
<comment type="caution">
    <text evidence="4">The sequence shown here is derived from an EMBL/GenBank/DDBJ whole genome shotgun (WGS) entry which is preliminary data.</text>
</comment>
<dbReference type="PANTHER" id="PTHR30466:SF11">
    <property type="entry name" value="FLAVIN-DEPENDENT MONOOXYGENASE, REDUCTASE SUBUNIT HSAB"/>
    <property type="match status" value="1"/>
</dbReference>
<reference evidence="4" key="1">
    <citation type="submission" date="2021-02" db="EMBL/GenBank/DDBJ databases">
        <title>PHA producing bacteria isolated from coastal sediment in Guangdong, Shenzhen.</title>
        <authorList>
            <person name="Zheng W."/>
            <person name="Yu S."/>
            <person name="Huang Y."/>
        </authorList>
    </citation>
    <scope>NUCLEOTIDE SEQUENCE</scope>
    <source>
        <strain evidence="4">TN14-10</strain>
    </source>
</reference>
<dbReference type="Proteomes" id="UP000664303">
    <property type="component" value="Unassembled WGS sequence"/>
</dbReference>
<dbReference type="SMART" id="SM00903">
    <property type="entry name" value="Flavin_Reduct"/>
    <property type="match status" value="1"/>
</dbReference>
<proteinExistence type="inferred from homology"/>
<dbReference type="EMBL" id="JAFKCZ010000019">
    <property type="protein sequence ID" value="MBN7798830.1"/>
    <property type="molecule type" value="Genomic_DNA"/>
</dbReference>
<protein>
    <submittedName>
        <fullName evidence="4">Flavin reductase family protein</fullName>
    </submittedName>
</protein>
<dbReference type="InterPro" id="IPR002563">
    <property type="entry name" value="Flavin_Rdtase-like_dom"/>
</dbReference>
<gene>
    <name evidence="4" type="ORF">JYP50_19675</name>
</gene>
<evidence type="ECO:0000256" key="1">
    <source>
        <dbReference type="ARBA" id="ARBA00008898"/>
    </source>
</evidence>
<dbReference type="InterPro" id="IPR012349">
    <property type="entry name" value="Split_barrel_FMN-bd"/>
</dbReference>
<dbReference type="AlphaFoldDB" id="A0A939DI99"/>
<dbReference type="PANTHER" id="PTHR30466">
    <property type="entry name" value="FLAVIN REDUCTASE"/>
    <property type="match status" value="1"/>
</dbReference>
<evidence type="ECO:0000256" key="2">
    <source>
        <dbReference type="ARBA" id="ARBA00023002"/>
    </source>
</evidence>
<dbReference type="SUPFAM" id="SSF50475">
    <property type="entry name" value="FMN-binding split barrel"/>
    <property type="match status" value="1"/>
</dbReference>
<dbReference type="GO" id="GO:0010181">
    <property type="term" value="F:FMN binding"/>
    <property type="evidence" value="ECO:0007669"/>
    <property type="project" value="InterPro"/>
</dbReference>
<feature type="domain" description="Flavin reductase like" evidence="3">
    <location>
        <begin position="12"/>
        <end position="156"/>
    </location>
</feature>
<evidence type="ECO:0000259" key="3">
    <source>
        <dbReference type="SMART" id="SM00903"/>
    </source>
</evidence>
<dbReference type="GO" id="GO:0042602">
    <property type="term" value="F:riboflavin reductase (NADPH) activity"/>
    <property type="evidence" value="ECO:0007669"/>
    <property type="project" value="TreeGrafter"/>
</dbReference>
<evidence type="ECO:0000313" key="4">
    <source>
        <dbReference type="EMBL" id="MBN7798830.1"/>
    </source>
</evidence>
<dbReference type="RefSeq" id="WP_206562279.1">
    <property type="nucleotide sequence ID" value="NZ_JAFKCZ010000019.1"/>
</dbReference>
<sequence length="158" mass="17621">MAIEGRELRNALGRFATGVCVITTTTEERAPIGMTVNSFAAVSLDPPLVLWSLQNNSEVYREYAAARYFNVNVLSSDQADHSNEYARKGEHLLRPEHFRQGRYGAPVIRDALVTFECELDATHAGGDHLIIVGRVKDMTHRPTGKPLLFYSGAYCELH</sequence>
<comment type="similarity">
    <text evidence="1">Belongs to the non-flavoprotein flavin reductase family.</text>
</comment>
<name>A0A939DI99_9GAMM</name>
<dbReference type="Gene3D" id="2.30.110.10">
    <property type="entry name" value="Electron Transport, Fmn-binding Protein, Chain A"/>
    <property type="match status" value="1"/>
</dbReference>
<dbReference type="Pfam" id="PF01613">
    <property type="entry name" value="Flavin_Reduct"/>
    <property type="match status" value="1"/>
</dbReference>
<evidence type="ECO:0000313" key="5">
    <source>
        <dbReference type="Proteomes" id="UP000664303"/>
    </source>
</evidence>
<accession>A0A939DI99</accession>
<dbReference type="InterPro" id="IPR050268">
    <property type="entry name" value="NADH-dep_flavin_reductase"/>
</dbReference>
<keyword evidence="5" id="KW-1185">Reference proteome</keyword>